<comment type="subunit">
    <text evidence="1">Monomer and homodimer.</text>
</comment>
<dbReference type="EMBL" id="HBUF01103968">
    <property type="protein sequence ID" value="CAG6638795.1"/>
    <property type="molecule type" value="Transcribed_RNA"/>
</dbReference>
<dbReference type="EMBL" id="HBUF01555593">
    <property type="protein sequence ID" value="CAG6760279.1"/>
    <property type="molecule type" value="Transcribed_RNA"/>
</dbReference>
<comment type="similarity">
    <text evidence="1">Belongs to the C1D family.</text>
</comment>
<dbReference type="GO" id="GO:0010468">
    <property type="term" value="P:regulation of gene expression"/>
    <property type="evidence" value="ECO:0007669"/>
    <property type="project" value="TreeGrafter"/>
</dbReference>
<dbReference type="PANTHER" id="PTHR15341:SF3">
    <property type="entry name" value="NUCLEAR NUCLEIC ACID-BINDING PROTEIN C1D"/>
    <property type="match status" value="1"/>
</dbReference>
<dbReference type="EMBL" id="HBUF01555594">
    <property type="protein sequence ID" value="CAG6760280.1"/>
    <property type="molecule type" value="Transcribed_RNA"/>
</dbReference>
<dbReference type="InterPro" id="IPR011082">
    <property type="entry name" value="Exosome-assoc_fac/DNA_repair"/>
</dbReference>
<dbReference type="GO" id="GO:0003723">
    <property type="term" value="F:RNA binding"/>
    <property type="evidence" value="ECO:0007669"/>
    <property type="project" value="UniProtKB-UniRule"/>
</dbReference>
<dbReference type="GO" id="GO:0005730">
    <property type="term" value="C:nucleolus"/>
    <property type="evidence" value="ECO:0007669"/>
    <property type="project" value="UniProtKB-SubCell"/>
</dbReference>
<keyword evidence="1" id="KW-0698">rRNA processing</keyword>
<keyword evidence="1" id="KW-0963">Cytoplasm</keyword>
<dbReference type="AlphaFoldDB" id="A0A8D8VY31"/>
<comment type="function">
    <text evidence="1">Plays a role in the recruitment of the exosome to pre-rRNA to mediate the 3'-5' end processing of the 5.8S rRNA.</text>
</comment>
<dbReference type="EMBL" id="HBUF01103966">
    <property type="protein sequence ID" value="CAG6638793.1"/>
    <property type="molecule type" value="Transcribed_RNA"/>
</dbReference>
<keyword evidence="1" id="KW-0238">DNA-binding</keyword>
<dbReference type="EMBL" id="HBUF01219476">
    <property type="protein sequence ID" value="CAG6668736.1"/>
    <property type="molecule type" value="Transcribed_RNA"/>
</dbReference>
<proteinExistence type="inferred from homology"/>
<organism evidence="3">
    <name type="scientific">Cacopsylla melanoneura</name>
    <dbReference type="NCBI Taxonomy" id="428564"/>
    <lineage>
        <taxon>Eukaryota</taxon>
        <taxon>Metazoa</taxon>
        <taxon>Ecdysozoa</taxon>
        <taxon>Arthropoda</taxon>
        <taxon>Hexapoda</taxon>
        <taxon>Insecta</taxon>
        <taxon>Pterygota</taxon>
        <taxon>Neoptera</taxon>
        <taxon>Paraneoptera</taxon>
        <taxon>Hemiptera</taxon>
        <taxon>Sternorrhyncha</taxon>
        <taxon>Psylloidea</taxon>
        <taxon>Psyllidae</taxon>
        <taxon>Psyllinae</taxon>
        <taxon>Cacopsylla</taxon>
    </lineage>
</organism>
<dbReference type="EMBL" id="HBUF01387898">
    <property type="protein sequence ID" value="CAG6732772.1"/>
    <property type="molecule type" value="Transcribed_RNA"/>
</dbReference>
<accession>A0A8D8VY31</accession>
<reference evidence="3" key="1">
    <citation type="submission" date="2021-05" db="EMBL/GenBank/DDBJ databases">
        <authorList>
            <person name="Alioto T."/>
            <person name="Alioto T."/>
            <person name="Gomez Garrido J."/>
        </authorList>
    </citation>
    <scope>NUCLEOTIDE SEQUENCE</scope>
</reference>
<name>A0A8D8VY31_9HEMI</name>
<dbReference type="PANTHER" id="PTHR15341">
    <property type="entry name" value="SUN-COR STEROID HORMONE RECEPTOR CO-REPRESSOR"/>
    <property type="match status" value="1"/>
</dbReference>
<dbReference type="GO" id="GO:0000178">
    <property type="term" value="C:exosome (RNase complex)"/>
    <property type="evidence" value="ECO:0007669"/>
    <property type="project" value="TreeGrafter"/>
</dbReference>
<protein>
    <recommendedName>
        <fullName evidence="1">Nuclear nucleic acid-binding protein C1D</fullName>
    </recommendedName>
</protein>
<dbReference type="GO" id="GO:0000460">
    <property type="term" value="P:maturation of 5.8S rRNA"/>
    <property type="evidence" value="ECO:0007669"/>
    <property type="project" value="TreeGrafter"/>
</dbReference>
<keyword evidence="1" id="KW-0694">RNA-binding</keyword>
<feature type="coiled-coil region" evidence="2">
    <location>
        <begin position="2"/>
        <end position="33"/>
    </location>
</feature>
<sequence length="141" mass="16319">MLDELLNKFNNSQTDLEALVEEISQMIDKVQSEDYEQLSNDKKIEADLLVVYAINSLYFINLRINHVEGDFVKTELKRIQEAMKKLKQVKDKLTIMPRLDTEASKRFVRSALWVAPEKDVTPSNKKIRFDEEGNPIAETSS</sequence>
<comment type="subcellular location">
    <subcellularLocation>
        <location evidence="1">Cytoplasm</location>
    </subcellularLocation>
    <subcellularLocation>
        <location evidence="1">Nucleus</location>
        <location evidence="1">Nucleolus</location>
    </subcellularLocation>
    <subcellularLocation>
        <location evidence="1">Nucleus</location>
    </subcellularLocation>
</comment>
<evidence type="ECO:0000256" key="2">
    <source>
        <dbReference type="SAM" id="Coils"/>
    </source>
</evidence>
<dbReference type="EMBL" id="HBUF01103967">
    <property type="protein sequence ID" value="CAG6638794.1"/>
    <property type="molecule type" value="Transcribed_RNA"/>
</dbReference>
<keyword evidence="2" id="KW-0175">Coiled coil</keyword>
<dbReference type="GO" id="GO:0005737">
    <property type="term" value="C:cytoplasm"/>
    <property type="evidence" value="ECO:0007669"/>
    <property type="project" value="UniProtKB-SubCell"/>
</dbReference>
<evidence type="ECO:0000313" key="3">
    <source>
        <dbReference type="EMBL" id="CAG6638793.1"/>
    </source>
</evidence>
<evidence type="ECO:0000256" key="1">
    <source>
        <dbReference type="RuleBase" id="RU368003"/>
    </source>
</evidence>
<keyword evidence="1" id="KW-0539">Nucleus</keyword>
<dbReference type="EMBL" id="HBUF01387897">
    <property type="protein sequence ID" value="CAG6732771.1"/>
    <property type="molecule type" value="Transcribed_RNA"/>
</dbReference>
<dbReference type="GO" id="GO:0003677">
    <property type="term" value="F:DNA binding"/>
    <property type="evidence" value="ECO:0007669"/>
    <property type="project" value="UniProtKB-KW"/>
</dbReference>
<dbReference type="EMBL" id="HBUF01219477">
    <property type="protein sequence ID" value="CAG6668737.1"/>
    <property type="molecule type" value="Transcribed_RNA"/>
</dbReference>